<feature type="region of interest" description="Disordered" evidence="1">
    <location>
        <begin position="594"/>
        <end position="630"/>
    </location>
</feature>
<gene>
    <name evidence="2" type="ORF">ABVK25_002340</name>
</gene>
<feature type="compositionally biased region" description="Polar residues" evidence="1">
    <location>
        <begin position="105"/>
        <end position="115"/>
    </location>
</feature>
<accession>A0ABR4BIQ9</accession>
<reference evidence="2 3" key="1">
    <citation type="submission" date="2024-09" db="EMBL/GenBank/DDBJ databases">
        <title>Rethinking Asexuality: The Enigmatic Case of Functional Sexual Genes in Lepraria (Stereocaulaceae).</title>
        <authorList>
            <person name="Doellman M."/>
            <person name="Sun Y."/>
            <person name="Barcenas-Pena A."/>
            <person name="Lumbsch H.T."/>
            <person name="Grewe F."/>
        </authorList>
    </citation>
    <scope>NUCLEOTIDE SEQUENCE [LARGE SCALE GENOMIC DNA]</scope>
    <source>
        <strain evidence="2 3">Grewe 0041</strain>
    </source>
</reference>
<dbReference type="Proteomes" id="UP001590951">
    <property type="component" value="Unassembled WGS sequence"/>
</dbReference>
<feature type="region of interest" description="Disordered" evidence="1">
    <location>
        <begin position="50"/>
        <end position="165"/>
    </location>
</feature>
<evidence type="ECO:0000313" key="2">
    <source>
        <dbReference type="EMBL" id="KAL2057287.1"/>
    </source>
</evidence>
<feature type="compositionally biased region" description="Acidic residues" evidence="1">
    <location>
        <begin position="852"/>
        <end position="862"/>
    </location>
</feature>
<feature type="region of interest" description="Disordered" evidence="1">
    <location>
        <begin position="749"/>
        <end position="783"/>
    </location>
</feature>
<feature type="compositionally biased region" description="Basic and acidic residues" evidence="1">
    <location>
        <begin position="809"/>
        <end position="819"/>
    </location>
</feature>
<dbReference type="EMBL" id="JBHFEH010000005">
    <property type="protein sequence ID" value="KAL2057287.1"/>
    <property type="molecule type" value="Genomic_DNA"/>
</dbReference>
<evidence type="ECO:0000313" key="3">
    <source>
        <dbReference type="Proteomes" id="UP001590951"/>
    </source>
</evidence>
<feature type="compositionally biased region" description="Polar residues" evidence="1">
    <location>
        <begin position="606"/>
        <end position="618"/>
    </location>
</feature>
<feature type="region of interest" description="Disordered" evidence="1">
    <location>
        <begin position="1"/>
        <end position="25"/>
    </location>
</feature>
<feature type="region of interest" description="Disordered" evidence="1">
    <location>
        <begin position="808"/>
        <end position="862"/>
    </location>
</feature>
<keyword evidence="3" id="KW-1185">Reference proteome</keyword>
<feature type="region of interest" description="Disordered" evidence="1">
    <location>
        <begin position="549"/>
        <end position="577"/>
    </location>
</feature>
<evidence type="ECO:0000256" key="1">
    <source>
        <dbReference type="SAM" id="MobiDB-lite"/>
    </source>
</evidence>
<feature type="compositionally biased region" description="Basic residues" evidence="1">
    <location>
        <begin position="837"/>
        <end position="846"/>
    </location>
</feature>
<feature type="region of interest" description="Disordered" evidence="1">
    <location>
        <begin position="218"/>
        <end position="241"/>
    </location>
</feature>
<protein>
    <submittedName>
        <fullName evidence="2">Uncharacterized protein</fullName>
    </submittedName>
</protein>
<sequence length="862" mass="95456">MNWTGGNLSRSRNANTSVTAKQKNHFAKVRAKLQNDRSFTPAIQTFDFGHYEAGRPSRAQSGSTKKHRQLREQTTLDDFKNTGMLVRKLESLKPRSNKRKRTPFKQEQSNSQTQPESHHKGRSASPIVISSQSSSSSSSQSSHKATVTQVQSPASSSSSVPSHTSIEAKRHQLLQMQDWVGVECKHSKPVHMQFTDARDRDMIGRRRRIKKPISYLQATHHQPVRRRDHLEEPRGLASPDQHFSVGQMSIRIGSAADKSAWTPISDEVLFDSEANEADQRQSPAVPTIKAGELGSLLLPDHGQHDIRTPSAFMDRNSSHSSSSAFAPLSHRNAHIFQRATLPVDAEDDDESFLQTRGSEIELTYEEPEPAQEEPRFRLVFENTPQPYAQASEARASSPIVRDFTLPRVQTPVATQMKPVLSRGQEAWLANGHHPPNDHSSGNHALSTSPFTMAASKHLMELQNYGLNIASQGNMSKCMDKGRETLPVQNLEQIMSSDVLEAAPANKDPRIPARINRISQQKPRTTQEEESLWRSFTMLDDLEGTKSLIARPASNNSAKEPATKPHWTSTAPPPQAAEEDEQIWHSFIFSDDDPNSEWTIVEPLPPTQTQSPYNPSYTQPAEAATSPIKQKPHVDMLKASFDETTVSPNGSFYRPGTLASSSVKARHTTDILSGSLAEASPDTEDSIELLEESTFQPKPTDIYSMLVEASPAEKKILASKPCGSPSLPKPATPKDSLSALITQATSLLQKLPRKHDPPSLVAEASSGSMQAGSNPVNVSSDELQWSPVRAPPALMEHKEPKVVFTPPKRYVGERAADPPERVTLNRVLRNEKRLRSQTGKKGRKSKANAKPEVEDDEDDIEDD</sequence>
<feature type="compositionally biased region" description="Low complexity" evidence="1">
    <location>
        <begin position="130"/>
        <end position="165"/>
    </location>
</feature>
<comment type="caution">
    <text evidence="2">The sequence shown here is derived from an EMBL/GenBank/DDBJ whole genome shotgun (WGS) entry which is preliminary data.</text>
</comment>
<organism evidence="2 3">
    <name type="scientific">Lepraria finkii</name>
    <dbReference type="NCBI Taxonomy" id="1340010"/>
    <lineage>
        <taxon>Eukaryota</taxon>
        <taxon>Fungi</taxon>
        <taxon>Dikarya</taxon>
        <taxon>Ascomycota</taxon>
        <taxon>Pezizomycotina</taxon>
        <taxon>Lecanoromycetes</taxon>
        <taxon>OSLEUM clade</taxon>
        <taxon>Lecanoromycetidae</taxon>
        <taxon>Lecanorales</taxon>
        <taxon>Lecanorineae</taxon>
        <taxon>Stereocaulaceae</taxon>
        <taxon>Lepraria</taxon>
    </lineage>
</organism>
<feature type="compositionally biased region" description="Polar residues" evidence="1">
    <location>
        <begin position="1"/>
        <end position="21"/>
    </location>
</feature>
<proteinExistence type="predicted"/>
<name>A0ABR4BIQ9_9LECA</name>
<feature type="compositionally biased region" description="Polar residues" evidence="1">
    <location>
        <begin position="764"/>
        <end position="782"/>
    </location>
</feature>